<reference evidence="2" key="1">
    <citation type="submission" date="2018-05" db="EMBL/GenBank/DDBJ databases">
        <authorList>
            <person name="Lanie J.A."/>
            <person name="Ng W.-L."/>
            <person name="Kazmierczak K.M."/>
            <person name="Andrzejewski T.M."/>
            <person name="Davidsen T.M."/>
            <person name="Wayne K.J."/>
            <person name="Tettelin H."/>
            <person name="Glass J.I."/>
            <person name="Rusch D."/>
            <person name="Podicherti R."/>
            <person name="Tsui H.-C.T."/>
            <person name="Winkler M.E."/>
        </authorList>
    </citation>
    <scope>NUCLEOTIDE SEQUENCE</scope>
</reference>
<dbReference type="PANTHER" id="PTHR42964:SF1">
    <property type="entry name" value="POLYKETIDE BIOSYNTHESIS ENOYL-COA HYDRATASE PKSH-RELATED"/>
    <property type="match status" value="1"/>
</dbReference>
<proteinExistence type="inferred from homology"/>
<accession>A0A381XSL1</accession>
<dbReference type="Pfam" id="PF00378">
    <property type="entry name" value="ECH_1"/>
    <property type="match status" value="1"/>
</dbReference>
<comment type="similarity">
    <text evidence="1">Belongs to the enoyl-CoA hydratase/isomerase family.</text>
</comment>
<name>A0A381XSL1_9ZZZZ</name>
<dbReference type="Gene3D" id="1.10.12.10">
    <property type="entry name" value="Lyase 2-enoyl-coa Hydratase, Chain A, domain 2"/>
    <property type="match status" value="1"/>
</dbReference>
<dbReference type="InterPro" id="IPR001753">
    <property type="entry name" value="Enoyl-CoA_hydra/iso"/>
</dbReference>
<sequence>MSFSTLNYEVDDGVAKITLNRPNQLNSVNSVMSRELPEAWNTFNNDNSAIVAIISGIGKKSFCSGADLEDLPDMNDDIGKATLESIKWTSMQNNIWKPVICAVNGIVCGGGLHFVADSDIVIASENATFFDTHVKVGLVSGLEPVGLSRKIPLESVLRMSLIGGGERLNAEDAKNIGLISEIVKQENLMTRAIEIANKIKVHSPSALAKTKKAIWQSKEVGLTEALHFAWNLISEQNQHPDFKEGSKSFIEKRLPNWKPYKSDE</sequence>
<dbReference type="SUPFAM" id="SSF52096">
    <property type="entry name" value="ClpP/crotonase"/>
    <property type="match status" value="1"/>
</dbReference>
<dbReference type="EMBL" id="UINC01016237">
    <property type="protein sequence ID" value="SVA67759.1"/>
    <property type="molecule type" value="Genomic_DNA"/>
</dbReference>
<protein>
    <recommendedName>
        <fullName evidence="3">Enoyl-CoA hydratase</fullName>
    </recommendedName>
</protein>
<evidence type="ECO:0008006" key="3">
    <source>
        <dbReference type="Google" id="ProtNLM"/>
    </source>
</evidence>
<organism evidence="2">
    <name type="scientific">marine metagenome</name>
    <dbReference type="NCBI Taxonomy" id="408172"/>
    <lineage>
        <taxon>unclassified sequences</taxon>
        <taxon>metagenomes</taxon>
        <taxon>ecological metagenomes</taxon>
    </lineage>
</organism>
<dbReference type="PANTHER" id="PTHR42964">
    <property type="entry name" value="ENOYL-COA HYDRATASE"/>
    <property type="match status" value="1"/>
</dbReference>
<evidence type="ECO:0000256" key="1">
    <source>
        <dbReference type="ARBA" id="ARBA00005254"/>
    </source>
</evidence>
<dbReference type="InterPro" id="IPR029045">
    <property type="entry name" value="ClpP/crotonase-like_dom_sf"/>
</dbReference>
<dbReference type="AlphaFoldDB" id="A0A381XSL1"/>
<evidence type="ECO:0000313" key="2">
    <source>
        <dbReference type="EMBL" id="SVA67759.1"/>
    </source>
</evidence>
<dbReference type="GO" id="GO:0008300">
    <property type="term" value="P:isoprenoid catabolic process"/>
    <property type="evidence" value="ECO:0007669"/>
    <property type="project" value="TreeGrafter"/>
</dbReference>
<gene>
    <name evidence="2" type="ORF">METZ01_LOCUS120613</name>
</gene>
<dbReference type="InterPro" id="IPR014748">
    <property type="entry name" value="Enoyl-CoA_hydra_C"/>
</dbReference>
<dbReference type="CDD" id="cd06558">
    <property type="entry name" value="crotonase-like"/>
    <property type="match status" value="1"/>
</dbReference>
<dbReference type="InterPro" id="IPR051683">
    <property type="entry name" value="Enoyl-CoA_Hydratase/Isomerase"/>
</dbReference>
<dbReference type="Gene3D" id="3.90.226.10">
    <property type="entry name" value="2-enoyl-CoA Hydratase, Chain A, domain 1"/>
    <property type="match status" value="1"/>
</dbReference>